<protein>
    <recommendedName>
        <fullName evidence="18">Cytochrome P450</fullName>
    </recommendedName>
</protein>
<dbReference type="GO" id="GO:0020037">
    <property type="term" value="F:heme binding"/>
    <property type="evidence" value="ECO:0007669"/>
    <property type="project" value="InterPro"/>
</dbReference>
<evidence type="ECO:0008006" key="18">
    <source>
        <dbReference type="Google" id="ProtNLM"/>
    </source>
</evidence>
<evidence type="ECO:0000256" key="8">
    <source>
        <dbReference type="ARBA" id="ARBA00023002"/>
    </source>
</evidence>
<dbReference type="InterPro" id="IPR017972">
    <property type="entry name" value="Cyt_P450_CS"/>
</dbReference>
<dbReference type="GO" id="GO:0016705">
    <property type="term" value="F:oxidoreductase activity, acting on paired donors, with incorporation or reduction of molecular oxygen"/>
    <property type="evidence" value="ECO:0007669"/>
    <property type="project" value="InterPro"/>
</dbReference>
<evidence type="ECO:0000256" key="3">
    <source>
        <dbReference type="ARBA" id="ARBA00022617"/>
    </source>
</evidence>
<dbReference type="EMBL" id="JAUHHV010000009">
    <property type="protein sequence ID" value="KAK1412805.1"/>
    <property type="molecule type" value="Genomic_DNA"/>
</dbReference>
<keyword evidence="4 15" id="KW-0812">Transmembrane</keyword>
<keyword evidence="9 13" id="KW-0408">Iron</keyword>
<keyword evidence="6" id="KW-0735">Signal-anchor</keyword>
<keyword evidence="7 15" id="KW-1133">Transmembrane helix</keyword>
<dbReference type="PROSITE" id="PS00086">
    <property type="entry name" value="CYTOCHROME_P450"/>
    <property type="match status" value="1"/>
</dbReference>
<dbReference type="Proteomes" id="UP001229421">
    <property type="component" value="Unassembled WGS sequence"/>
</dbReference>
<dbReference type="GO" id="GO:0016020">
    <property type="term" value="C:membrane"/>
    <property type="evidence" value="ECO:0007669"/>
    <property type="project" value="UniProtKB-SubCell"/>
</dbReference>
<evidence type="ECO:0000256" key="5">
    <source>
        <dbReference type="ARBA" id="ARBA00022723"/>
    </source>
</evidence>
<keyword evidence="11 15" id="KW-0472">Membrane</keyword>
<evidence type="ECO:0000256" key="4">
    <source>
        <dbReference type="ARBA" id="ARBA00022692"/>
    </source>
</evidence>
<accession>A0AAD8JXQ9</accession>
<dbReference type="GO" id="GO:0004497">
    <property type="term" value="F:monooxygenase activity"/>
    <property type="evidence" value="ECO:0007669"/>
    <property type="project" value="UniProtKB-KW"/>
</dbReference>
<evidence type="ECO:0000256" key="2">
    <source>
        <dbReference type="ARBA" id="ARBA00010617"/>
    </source>
</evidence>
<comment type="cofactor">
    <cofactor evidence="13">
        <name>heme</name>
        <dbReference type="ChEBI" id="CHEBI:30413"/>
    </cofactor>
</comment>
<evidence type="ECO:0000256" key="6">
    <source>
        <dbReference type="ARBA" id="ARBA00022968"/>
    </source>
</evidence>
<reference evidence="16" key="1">
    <citation type="journal article" date="2023" name="bioRxiv">
        <title>Improved chromosome-level genome assembly for marigold (Tagetes erecta).</title>
        <authorList>
            <person name="Jiang F."/>
            <person name="Yuan L."/>
            <person name="Wang S."/>
            <person name="Wang H."/>
            <person name="Xu D."/>
            <person name="Wang A."/>
            <person name="Fan W."/>
        </authorList>
    </citation>
    <scope>NUCLEOTIDE SEQUENCE</scope>
    <source>
        <strain evidence="16">WSJ</strain>
        <tissue evidence="16">Leaf</tissue>
    </source>
</reference>
<dbReference type="PANTHER" id="PTHR47955">
    <property type="entry name" value="CYTOCHROME P450 FAMILY 71 PROTEIN"/>
    <property type="match status" value="1"/>
</dbReference>
<organism evidence="16 17">
    <name type="scientific">Tagetes erecta</name>
    <name type="common">African marigold</name>
    <dbReference type="NCBI Taxonomy" id="13708"/>
    <lineage>
        <taxon>Eukaryota</taxon>
        <taxon>Viridiplantae</taxon>
        <taxon>Streptophyta</taxon>
        <taxon>Embryophyta</taxon>
        <taxon>Tracheophyta</taxon>
        <taxon>Spermatophyta</taxon>
        <taxon>Magnoliopsida</taxon>
        <taxon>eudicotyledons</taxon>
        <taxon>Gunneridae</taxon>
        <taxon>Pentapetalae</taxon>
        <taxon>asterids</taxon>
        <taxon>campanulids</taxon>
        <taxon>Asterales</taxon>
        <taxon>Asteraceae</taxon>
        <taxon>Asteroideae</taxon>
        <taxon>Heliantheae alliance</taxon>
        <taxon>Tageteae</taxon>
        <taxon>Tagetes</taxon>
    </lineage>
</organism>
<dbReference type="PRINTS" id="PR00463">
    <property type="entry name" value="EP450I"/>
</dbReference>
<sequence length="504" mass="57618">MDLQLLIIIFLTLILLYLYINLKPSNSNTSLVNSVNLPPHPWKLPIIGHLHHLSASLPHQALANLSQKLGPIVHLQLGEFTAVVISSPDLAKQVMKTNDLSFANRPKLLGAEINGYNYTDIAFAPYGDYWRQMRKICILELLSAKKVKSFESVREQETWSLVETMLNEGPVVINLTDKIFTVMNVIACRVSVGSRCKDEGKFVELIEEVISLSGGFDLSDLFPSMKLLHLVTGMRKKLMMIHRKIDKMLDDIIFDHQQRRCCDGVRTDENEDVLDVLLRLKDDGELQFPLSYDNIKAVIMDMFGAGTDTSSVIIEWAMFELIINPRVMQKLQGEIRRVLKGKEKVYESDLRELDYLRLVIKETLRVHPPFPLLLPRECREKCEIGGYTIPVGTKVITNFWKIGRDPDYWTDPECFIPERFDESLIDFKGTHFEYIPFGAGRRICPGLAMGLANVELLLTRLLYHFNWELPNGVKAEDLDRSEVFGGTLKRKTDLYLVPSAYNTM</sequence>
<dbReference type="Gene3D" id="1.10.630.10">
    <property type="entry name" value="Cytochrome P450"/>
    <property type="match status" value="1"/>
</dbReference>
<evidence type="ECO:0000256" key="11">
    <source>
        <dbReference type="ARBA" id="ARBA00023136"/>
    </source>
</evidence>
<feature type="binding site" description="axial binding residue" evidence="13">
    <location>
        <position position="444"/>
    </location>
    <ligand>
        <name>heme</name>
        <dbReference type="ChEBI" id="CHEBI:30413"/>
    </ligand>
    <ligandPart>
        <name>Fe</name>
        <dbReference type="ChEBI" id="CHEBI:18248"/>
    </ligandPart>
</feature>
<keyword evidence="3 13" id="KW-0349">Heme</keyword>
<evidence type="ECO:0000256" key="13">
    <source>
        <dbReference type="PIRSR" id="PIRSR602401-1"/>
    </source>
</evidence>
<proteinExistence type="inferred from homology"/>
<dbReference type="SUPFAM" id="SSF48264">
    <property type="entry name" value="Cytochrome P450"/>
    <property type="match status" value="1"/>
</dbReference>
<dbReference type="Pfam" id="PF00067">
    <property type="entry name" value="p450"/>
    <property type="match status" value="1"/>
</dbReference>
<dbReference type="FunFam" id="1.10.630.10:FF:000043">
    <property type="entry name" value="Cytochrome P450 99A2"/>
    <property type="match status" value="1"/>
</dbReference>
<evidence type="ECO:0000256" key="9">
    <source>
        <dbReference type="ARBA" id="ARBA00023004"/>
    </source>
</evidence>
<evidence type="ECO:0000256" key="14">
    <source>
        <dbReference type="RuleBase" id="RU000461"/>
    </source>
</evidence>
<dbReference type="PRINTS" id="PR00385">
    <property type="entry name" value="P450"/>
</dbReference>
<keyword evidence="8 14" id="KW-0560">Oxidoreductase</keyword>
<dbReference type="GO" id="GO:0051762">
    <property type="term" value="P:sesquiterpene biosynthetic process"/>
    <property type="evidence" value="ECO:0007669"/>
    <property type="project" value="UniProtKB-ARBA"/>
</dbReference>
<comment type="caution">
    <text evidence="16">The sequence shown here is derived from an EMBL/GenBank/DDBJ whole genome shotgun (WGS) entry which is preliminary data.</text>
</comment>
<gene>
    <name evidence="16" type="ORF">QVD17_34323</name>
</gene>
<evidence type="ECO:0000256" key="1">
    <source>
        <dbReference type="ARBA" id="ARBA00004606"/>
    </source>
</evidence>
<evidence type="ECO:0000313" key="16">
    <source>
        <dbReference type="EMBL" id="KAK1412805.1"/>
    </source>
</evidence>
<keyword evidence="12" id="KW-0325">Glycoprotein</keyword>
<evidence type="ECO:0000256" key="10">
    <source>
        <dbReference type="ARBA" id="ARBA00023033"/>
    </source>
</evidence>
<keyword evidence="5 13" id="KW-0479">Metal-binding</keyword>
<dbReference type="InterPro" id="IPR001128">
    <property type="entry name" value="Cyt_P450"/>
</dbReference>
<comment type="subcellular location">
    <subcellularLocation>
        <location evidence="1">Membrane</location>
        <topology evidence="1">Single-pass type II membrane protein</topology>
    </subcellularLocation>
</comment>
<comment type="similarity">
    <text evidence="2 14">Belongs to the cytochrome P450 family.</text>
</comment>
<dbReference type="GO" id="GO:0005506">
    <property type="term" value="F:iron ion binding"/>
    <property type="evidence" value="ECO:0007669"/>
    <property type="project" value="InterPro"/>
</dbReference>
<dbReference type="InterPro" id="IPR036396">
    <property type="entry name" value="Cyt_P450_sf"/>
</dbReference>
<name>A0AAD8JXQ9_TARER</name>
<dbReference type="PANTHER" id="PTHR47955:SF9">
    <property type="entry name" value="PREMNASPIRODIENE OXYGENASE-LIKE"/>
    <property type="match status" value="1"/>
</dbReference>
<feature type="transmembrane region" description="Helical" evidence="15">
    <location>
        <begin position="5"/>
        <end position="22"/>
    </location>
</feature>
<evidence type="ECO:0000313" key="17">
    <source>
        <dbReference type="Proteomes" id="UP001229421"/>
    </source>
</evidence>
<keyword evidence="10 14" id="KW-0503">Monooxygenase</keyword>
<keyword evidence="17" id="KW-1185">Reference proteome</keyword>
<evidence type="ECO:0000256" key="12">
    <source>
        <dbReference type="ARBA" id="ARBA00023180"/>
    </source>
</evidence>
<dbReference type="CDD" id="cd11072">
    <property type="entry name" value="CYP71-like"/>
    <property type="match status" value="1"/>
</dbReference>
<dbReference type="AlphaFoldDB" id="A0AAD8JXQ9"/>
<evidence type="ECO:0000256" key="15">
    <source>
        <dbReference type="SAM" id="Phobius"/>
    </source>
</evidence>
<evidence type="ECO:0000256" key="7">
    <source>
        <dbReference type="ARBA" id="ARBA00022989"/>
    </source>
</evidence>
<dbReference type="InterPro" id="IPR002401">
    <property type="entry name" value="Cyt_P450_E_grp-I"/>
</dbReference>